<name>A0AAX6EQK3_IRIPA</name>
<evidence type="ECO:0000313" key="1">
    <source>
        <dbReference type="EMBL" id="KAJ6806283.1"/>
    </source>
</evidence>
<protein>
    <submittedName>
        <fullName evidence="1">Photosystem II 44 kDa protein (Chloroplast)</fullName>
    </submittedName>
</protein>
<organism evidence="1 2">
    <name type="scientific">Iris pallida</name>
    <name type="common">Sweet iris</name>
    <dbReference type="NCBI Taxonomy" id="29817"/>
    <lineage>
        <taxon>Eukaryota</taxon>
        <taxon>Viridiplantae</taxon>
        <taxon>Streptophyta</taxon>
        <taxon>Embryophyta</taxon>
        <taxon>Tracheophyta</taxon>
        <taxon>Spermatophyta</taxon>
        <taxon>Magnoliopsida</taxon>
        <taxon>Liliopsida</taxon>
        <taxon>Asparagales</taxon>
        <taxon>Iridaceae</taxon>
        <taxon>Iridoideae</taxon>
        <taxon>Irideae</taxon>
        <taxon>Iris</taxon>
    </lineage>
</organism>
<comment type="caution">
    <text evidence="1">The sequence shown here is derived from an EMBL/GenBank/DDBJ whole genome shotgun (WGS) entry which is preliminary data.</text>
</comment>
<dbReference type="AlphaFoldDB" id="A0AAX6EQK3"/>
<evidence type="ECO:0000313" key="2">
    <source>
        <dbReference type="Proteomes" id="UP001140949"/>
    </source>
</evidence>
<reference evidence="1" key="1">
    <citation type="journal article" date="2023" name="GigaByte">
        <title>Genome assembly of the bearded iris, Iris pallida Lam.</title>
        <authorList>
            <person name="Bruccoleri R.E."/>
            <person name="Oakeley E.J."/>
            <person name="Faust A.M.E."/>
            <person name="Altorfer M."/>
            <person name="Dessus-Babus S."/>
            <person name="Burckhardt D."/>
            <person name="Oertli M."/>
            <person name="Naumann U."/>
            <person name="Petersen F."/>
            <person name="Wong J."/>
        </authorList>
    </citation>
    <scope>NUCLEOTIDE SEQUENCE</scope>
    <source>
        <strain evidence="1">GSM-AAB239-AS_SAM_17_03QT</strain>
    </source>
</reference>
<sequence>MKDNSSGQINNKKKFIQQAKGERGIRTLDSFLFRTIPVFKTGAINHSAISPRGNPYFIPTNRTWPYDTLIFYRK</sequence>
<dbReference type="Proteomes" id="UP001140949">
    <property type="component" value="Unassembled WGS sequence"/>
</dbReference>
<gene>
    <name evidence="1" type="ORF">M6B38_175780</name>
</gene>
<dbReference type="EMBL" id="JANAVB010034619">
    <property type="protein sequence ID" value="KAJ6806283.1"/>
    <property type="molecule type" value="Genomic_DNA"/>
</dbReference>
<proteinExistence type="predicted"/>
<keyword evidence="2" id="KW-1185">Reference proteome</keyword>
<reference evidence="1" key="2">
    <citation type="submission" date="2023-04" db="EMBL/GenBank/DDBJ databases">
        <authorList>
            <person name="Bruccoleri R.E."/>
            <person name="Oakeley E.J."/>
            <person name="Faust A.-M."/>
            <person name="Dessus-Babus S."/>
            <person name="Altorfer M."/>
            <person name="Burckhardt D."/>
            <person name="Oertli M."/>
            <person name="Naumann U."/>
            <person name="Petersen F."/>
            <person name="Wong J."/>
        </authorList>
    </citation>
    <scope>NUCLEOTIDE SEQUENCE</scope>
    <source>
        <strain evidence="1">GSM-AAB239-AS_SAM_17_03QT</strain>
        <tissue evidence="1">Leaf</tissue>
    </source>
</reference>
<accession>A0AAX6EQK3</accession>